<protein>
    <submittedName>
        <fullName evidence="2">Uncharacterized protein</fullName>
    </submittedName>
</protein>
<reference evidence="2" key="1">
    <citation type="submission" date="2022-10" db="EMBL/GenBank/DDBJ databases">
        <authorList>
            <person name="Hyden B.L."/>
            <person name="Feng K."/>
            <person name="Yates T."/>
            <person name="Jawdy S."/>
            <person name="Smart L.B."/>
            <person name="Muchero W."/>
        </authorList>
    </citation>
    <scope>NUCLEOTIDE SEQUENCE</scope>
    <source>
        <tissue evidence="2">Shoot tip</tissue>
    </source>
</reference>
<feature type="transmembrane region" description="Helical" evidence="1">
    <location>
        <begin position="48"/>
        <end position="63"/>
    </location>
</feature>
<dbReference type="Proteomes" id="UP001141253">
    <property type="component" value="Chromosome 17"/>
</dbReference>
<keyword evidence="1" id="KW-1133">Transmembrane helix</keyword>
<keyword evidence="1" id="KW-0812">Transmembrane</keyword>
<keyword evidence="3" id="KW-1185">Reference proteome</keyword>
<dbReference type="EMBL" id="JAPFFI010000013">
    <property type="protein sequence ID" value="KAJ6371485.1"/>
    <property type="molecule type" value="Genomic_DNA"/>
</dbReference>
<evidence type="ECO:0000256" key="1">
    <source>
        <dbReference type="SAM" id="Phobius"/>
    </source>
</evidence>
<sequence length="64" mass="7557">MTLQMKRMQLKRVKKLHSIVYFGGFFFSHFLLNFIMSILPGFEKLKNIQWVCCVSVLFLLLVAC</sequence>
<comment type="caution">
    <text evidence="2">The sequence shown here is derived from an EMBL/GenBank/DDBJ whole genome shotgun (WGS) entry which is preliminary data.</text>
</comment>
<organism evidence="2 3">
    <name type="scientific">Salix suchowensis</name>
    <dbReference type="NCBI Taxonomy" id="1278906"/>
    <lineage>
        <taxon>Eukaryota</taxon>
        <taxon>Viridiplantae</taxon>
        <taxon>Streptophyta</taxon>
        <taxon>Embryophyta</taxon>
        <taxon>Tracheophyta</taxon>
        <taxon>Spermatophyta</taxon>
        <taxon>Magnoliopsida</taxon>
        <taxon>eudicotyledons</taxon>
        <taxon>Gunneridae</taxon>
        <taxon>Pentapetalae</taxon>
        <taxon>rosids</taxon>
        <taxon>fabids</taxon>
        <taxon>Malpighiales</taxon>
        <taxon>Salicaceae</taxon>
        <taxon>Saliceae</taxon>
        <taxon>Salix</taxon>
    </lineage>
</organism>
<proteinExistence type="predicted"/>
<accession>A0ABQ9B304</accession>
<reference evidence="2" key="2">
    <citation type="journal article" date="2023" name="Int. J. Mol. Sci.">
        <title>De Novo Assembly and Annotation of 11 Diverse Shrub Willow (Salix) Genomes Reveals Novel Gene Organization in Sex-Linked Regions.</title>
        <authorList>
            <person name="Hyden B."/>
            <person name="Feng K."/>
            <person name="Yates T.B."/>
            <person name="Jawdy S."/>
            <person name="Cereghino C."/>
            <person name="Smart L.B."/>
            <person name="Muchero W."/>
        </authorList>
    </citation>
    <scope>NUCLEOTIDE SEQUENCE</scope>
    <source>
        <tissue evidence="2">Shoot tip</tissue>
    </source>
</reference>
<keyword evidence="1" id="KW-0472">Membrane</keyword>
<evidence type="ECO:0000313" key="2">
    <source>
        <dbReference type="EMBL" id="KAJ6371485.1"/>
    </source>
</evidence>
<feature type="transmembrane region" description="Helical" evidence="1">
    <location>
        <begin position="20"/>
        <end position="42"/>
    </location>
</feature>
<evidence type="ECO:0000313" key="3">
    <source>
        <dbReference type="Proteomes" id="UP001141253"/>
    </source>
</evidence>
<gene>
    <name evidence="2" type="ORF">OIU77_001899</name>
</gene>
<name>A0ABQ9B304_9ROSI</name>